<name>Q7TVA2_PROMA</name>
<dbReference type="eggNOG" id="COG1942">
    <property type="taxonomic scope" value="Bacteria"/>
</dbReference>
<dbReference type="KEGG" id="pma:Pro_1204"/>
<dbReference type="EMBL" id="AE017126">
    <property type="protein sequence ID" value="AAQ00249.1"/>
    <property type="molecule type" value="Genomic_DNA"/>
</dbReference>
<organism evidence="12 13">
    <name type="scientific">Prochlorococcus marinus (strain SARG / CCMP1375 / SS120)</name>
    <dbReference type="NCBI Taxonomy" id="167539"/>
    <lineage>
        <taxon>Bacteria</taxon>
        <taxon>Bacillati</taxon>
        <taxon>Cyanobacteriota</taxon>
        <taxon>Cyanophyceae</taxon>
        <taxon>Synechococcales</taxon>
        <taxon>Prochlorococcaceae</taxon>
        <taxon>Prochlorococcus</taxon>
    </lineage>
</organism>
<evidence type="ECO:0000256" key="6">
    <source>
        <dbReference type="ARBA" id="ARBA00036823"/>
    </source>
</evidence>
<evidence type="ECO:0000256" key="7">
    <source>
        <dbReference type="ARBA" id="ARBA00038932"/>
    </source>
</evidence>
<dbReference type="EnsemblBacteria" id="AAQ00249">
    <property type="protein sequence ID" value="AAQ00249"/>
    <property type="gene ID" value="Pro_1204"/>
</dbReference>
<keyword evidence="3" id="KW-0964">Secreted</keyword>
<dbReference type="GO" id="GO:0050178">
    <property type="term" value="F:phenylpyruvate tautomerase activity"/>
    <property type="evidence" value="ECO:0007669"/>
    <property type="project" value="UniProtKB-EC"/>
</dbReference>
<dbReference type="Gene3D" id="3.30.429.10">
    <property type="entry name" value="Macrophage Migration Inhibitory Factor"/>
    <property type="match status" value="1"/>
</dbReference>
<accession>Q7TVA2</accession>
<evidence type="ECO:0000256" key="10">
    <source>
        <dbReference type="ARBA" id="ARBA00041912"/>
    </source>
</evidence>
<dbReference type="HOGENOM" id="CLU_129906_4_1_3"/>
<dbReference type="EC" id="5.3.3.12" evidence="7"/>
<dbReference type="GO" id="GO:0005615">
    <property type="term" value="C:extracellular space"/>
    <property type="evidence" value="ECO:0007669"/>
    <property type="project" value="UniProtKB-KW"/>
</dbReference>
<dbReference type="GO" id="GO:0005125">
    <property type="term" value="F:cytokine activity"/>
    <property type="evidence" value="ECO:0007669"/>
    <property type="project" value="UniProtKB-KW"/>
</dbReference>
<dbReference type="PANTHER" id="PTHR11954">
    <property type="entry name" value="D-DOPACHROME DECARBOXYLASE"/>
    <property type="match status" value="1"/>
</dbReference>
<dbReference type="RefSeq" id="WP_011125356.1">
    <property type="nucleotide sequence ID" value="NC_005042.1"/>
</dbReference>
<evidence type="ECO:0000256" key="1">
    <source>
        <dbReference type="ARBA" id="ARBA00004613"/>
    </source>
</evidence>
<gene>
    <name evidence="12" type="ordered locus">Pro_1204</name>
</gene>
<keyword evidence="4" id="KW-0413">Isomerase</keyword>
<evidence type="ECO:0000256" key="11">
    <source>
        <dbReference type="ARBA" id="ARBA00042730"/>
    </source>
</evidence>
<dbReference type="EC" id="5.3.2.1" evidence="8"/>
<evidence type="ECO:0000313" key="12">
    <source>
        <dbReference type="EMBL" id="AAQ00249.1"/>
    </source>
</evidence>
<comment type="catalytic activity">
    <reaction evidence="5">
        <text>3-phenylpyruvate = enol-phenylpyruvate</text>
        <dbReference type="Rhea" id="RHEA:17097"/>
        <dbReference type="ChEBI" id="CHEBI:16815"/>
        <dbReference type="ChEBI" id="CHEBI:18005"/>
        <dbReference type="EC" id="5.3.2.1"/>
    </reaction>
</comment>
<evidence type="ECO:0000256" key="3">
    <source>
        <dbReference type="ARBA" id="ARBA00022525"/>
    </source>
</evidence>
<reference evidence="12 13" key="1">
    <citation type="journal article" date="2003" name="Proc. Natl. Acad. Sci. U.S.A.">
        <title>Genome sequence of the cyanobacterium Prochlorococcus marinus SS120, a nearly minimal oxyphototrophic genome.</title>
        <authorList>
            <person name="Dufresne A."/>
            <person name="Salanoubat M."/>
            <person name="Partensky F."/>
            <person name="Artiguenave F."/>
            <person name="Axmann I.M."/>
            <person name="Barbe V."/>
            <person name="Duprat S."/>
            <person name="Galperin M.Y."/>
            <person name="Koonin E.V."/>
            <person name="Le Gall F."/>
            <person name="Makarova K.S."/>
            <person name="Ostrowski M."/>
            <person name="Oztas S."/>
            <person name="Robert C."/>
            <person name="Rogozin I.B."/>
            <person name="Scanlan D.J."/>
            <person name="Tandeau de Marsac N."/>
            <person name="Weissenbach J."/>
            <person name="Wincker P."/>
            <person name="Wolf Y.I."/>
            <person name="Hess W.R."/>
        </authorList>
    </citation>
    <scope>NUCLEOTIDE SEQUENCE [LARGE SCALE GENOMIC DNA]</scope>
    <source>
        <strain evidence="13">SARG / CCMP1375 / SS120</strain>
    </source>
</reference>
<dbReference type="AlphaFoldDB" id="Q7TVA2"/>
<dbReference type="OrthoDB" id="5769863at2"/>
<evidence type="ECO:0000256" key="9">
    <source>
        <dbReference type="ARBA" id="ARBA00041631"/>
    </source>
</evidence>
<evidence type="ECO:0000313" key="13">
    <source>
        <dbReference type="Proteomes" id="UP000001420"/>
    </source>
</evidence>
<dbReference type="Proteomes" id="UP000001420">
    <property type="component" value="Chromosome"/>
</dbReference>
<evidence type="ECO:0000256" key="5">
    <source>
        <dbReference type="ARBA" id="ARBA00036735"/>
    </source>
</evidence>
<dbReference type="InterPro" id="IPR014347">
    <property type="entry name" value="Tautomerase/MIF_sf"/>
</dbReference>
<dbReference type="Pfam" id="PF01187">
    <property type="entry name" value="MIF"/>
    <property type="match status" value="1"/>
</dbReference>
<proteinExistence type="predicted"/>
<keyword evidence="2" id="KW-0202">Cytokine</keyword>
<keyword evidence="13" id="KW-1185">Reference proteome</keyword>
<evidence type="ECO:0000256" key="8">
    <source>
        <dbReference type="ARBA" id="ARBA00039086"/>
    </source>
</evidence>
<dbReference type="STRING" id="167539.Pro_1204"/>
<sequence>MPLINVRTSVAQFEKPQTLLKELSKELSALTGKPESYVMTLMQTNVPMTFAGTNAPCCYVEIKSIGAITPAKMTAAFCEIISKNTTIPTNRIYIAFEDVSPDSWGWDGRVFG</sequence>
<dbReference type="InterPro" id="IPR001398">
    <property type="entry name" value="Macrophage_inhib_fac"/>
</dbReference>
<comment type="subcellular location">
    <subcellularLocation>
        <location evidence="1">Secreted</location>
    </subcellularLocation>
</comment>
<evidence type="ECO:0000256" key="4">
    <source>
        <dbReference type="ARBA" id="ARBA00023235"/>
    </source>
</evidence>
<evidence type="ECO:0000256" key="2">
    <source>
        <dbReference type="ARBA" id="ARBA00022514"/>
    </source>
</evidence>
<comment type="catalytic activity">
    <reaction evidence="6">
        <text>L-dopachrome = 5,6-dihydroxyindole-2-carboxylate</text>
        <dbReference type="Rhea" id="RHEA:13041"/>
        <dbReference type="ChEBI" id="CHEBI:16875"/>
        <dbReference type="ChEBI" id="CHEBI:57509"/>
        <dbReference type="EC" id="5.3.3.12"/>
    </reaction>
</comment>
<dbReference type="PANTHER" id="PTHR11954:SF6">
    <property type="entry name" value="MACROPHAGE MIGRATION INHIBITORY FACTOR"/>
    <property type="match status" value="1"/>
</dbReference>
<dbReference type="GO" id="GO:0004167">
    <property type="term" value="F:dopachrome isomerase activity"/>
    <property type="evidence" value="ECO:0007669"/>
    <property type="project" value="UniProtKB-EC"/>
</dbReference>
<dbReference type="PATRIC" id="fig|167539.5.peg.1261"/>
<protein>
    <recommendedName>
        <fullName evidence="11">L-dopachrome isomerase</fullName>
        <ecNumber evidence="8">5.3.2.1</ecNumber>
        <ecNumber evidence="7">5.3.3.12</ecNumber>
    </recommendedName>
    <alternativeName>
        <fullName evidence="9">L-dopachrome tautomerase</fullName>
    </alternativeName>
    <alternativeName>
        <fullName evidence="10">Phenylpyruvate tautomerase</fullName>
    </alternativeName>
</protein>
<dbReference type="SUPFAM" id="SSF55331">
    <property type="entry name" value="Tautomerase/MIF"/>
    <property type="match status" value="1"/>
</dbReference>